<dbReference type="SUPFAM" id="SSF109604">
    <property type="entry name" value="HD-domain/PDEase-like"/>
    <property type="match status" value="1"/>
</dbReference>
<dbReference type="CDD" id="cd00077">
    <property type="entry name" value="HDc"/>
    <property type="match status" value="1"/>
</dbReference>
<feature type="domain" description="GGDEF" evidence="2">
    <location>
        <begin position="202"/>
        <end position="331"/>
    </location>
</feature>
<reference evidence="4 5" key="1">
    <citation type="journal article" date="2019" name="Nat. Microbiol.">
        <title>Mediterranean grassland soil C-N compound turnover is dependent on rainfall and depth, and is mediated by genomically divergent microorganisms.</title>
        <authorList>
            <person name="Diamond S."/>
            <person name="Andeer P.F."/>
            <person name="Li Z."/>
            <person name="Crits-Christoph A."/>
            <person name="Burstein D."/>
            <person name="Anantharaman K."/>
            <person name="Lane K.R."/>
            <person name="Thomas B.C."/>
            <person name="Pan C."/>
            <person name="Northen T.R."/>
            <person name="Banfield J.F."/>
        </authorList>
    </citation>
    <scope>NUCLEOTIDE SEQUENCE [LARGE SCALE GENOMIC DNA]</scope>
    <source>
        <strain evidence="4">NP_3</strain>
    </source>
</reference>
<gene>
    <name evidence="4" type="ORF">E6H00_13670</name>
</gene>
<dbReference type="PANTHER" id="PTHR45228">
    <property type="entry name" value="CYCLIC DI-GMP PHOSPHODIESTERASE TM_0186-RELATED"/>
    <property type="match status" value="1"/>
</dbReference>
<dbReference type="InterPro" id="IPR043128">
    <property type="entry name" value="Rev_trsase/Diguanyl_cyclase"/>
</dbReference>
<dbReference type="Proteomes" id="UP000318509">
    <property type="component" value="Unassembled WGS sequence"/>
</dbReference>
<feature type="domain" description="HD-GYP" evidence="3">
    <location>
        <begin position="335"/>
        <end position="522"/>
    </location>
</feature>
<dbReference type="CDD" id="cd01949">
    <property type="entry name" value="GGDEF"/>
    <property type="match status" value="1"/>
</dbReference>
<keyword evidence="1" id="KW-0472">Membrane</keyword>
<dbReference type="SMART" id="SM00471">
    <property type="entry name" value="HDc"/>
    <property type="match status" value="1"/>
</dbReference>
<name>A0A537JXY5_9BACT</name>
<feature type="transmembrane region" description="Helical" evidence="1">
    <location>
        <begin position="111"/>
        <end position="131"/>
    </location>
</feature>
<dbReference type="Gene3D" id="1.10.3210.10">
    <property type="entry name" value="Hypothetical protein af1432"/>
    <property type="match status" value="1"/>
</dbReference>
<feature type="transmembrane region" description="Helical" evidence="1">
    <location>
        <begin position="50"/>
        <end position="68"/>
    </location>
</feature>
<evidence type="ECO:0000256" key="1">
    <source>
        <dbReference type="SAM" id="Phobius"/>
    </source>
</evidence>
<dbReference type="SMART" id="SM00267">
    <property type="entry name" value="GGDEF"/>
    <property type="match status" value="1"/>
</dbReference>
<feature type="transmembrane region" description="Helical" evidence="1">
    <location>
        <begin position="138"/>
        <end position="162"/>
    </location>
</feature>
<proteinExistence type="predicted"/>
<dbReference type="SUPFAM" id="SSF55073">
    <property type="entry name" value="Nucleotide cyclase"/>
    <property type="match status" value="1"/>
</dbReference>
<dbReference type="Gene3D" id="3.30.70.270">
    <property type="match status" value="1"/>
</dbReference>
<dbReference type="InterPro" id="IPR052020">
    <property type="entry name" value="Cyclic_di-GMP/3'3'-cGAMP_PDE"/>
</dbReference>
<dbReference type="PROSITE" id="PS50887">
    <property type="entry name" value="GGDEF"/>
    <property type="match status" value="1"/>
</dbReference>
<sequence length="522" mass="54230">MRAPDQDQPAAPPQAAAAEIFAHTRHLPAGVGAAIGLYSAALLWGAHQGATGLFALACGVAAGLAVEYEPSMPVRAAGYLLGLLSVNLAIPAGGLAALAYGPWIILGAALFPGWPAAIGLGGAGVAGYLLANVTAGSPAAVVPVIAGSAAIALLYLAAALVAGEARSRSALALTDPLTGLANRRLLGWRIAEELAQAKRTGGTFALVHLDIQDFKQINLRAGQRAGDRVLAQIAQILQDTTRGHDVVARVTGDQFAILAPGLGETDASVVVERIRTAIGRAATLPAPVHLTAGWAIAPRDGADPNALLETAEASVFEQKLARRAGPSLPMELTEALWGLPDGAQDLVRLLHTEGIEHEGHLSRVGQWSLDLGRLAGLAQERQQALARAALVHDIGKFALPRSLLRKPGPLTPEEQAQMVRHVPGGVALLRALGVDETVIAIVAAHHERWDGTGYPAGLAGDRIPLEARILSIADGCDAMTARRPHRKPWTTDEAVADLRLEGGRQFDPELVDLIIPVLSAAG</sequence>
<dbReference type="InterPro" id="IPR003607">
    <property type="entry name" value="HD/PDEase_dom"/>
</dbReference>
<evidence type="ECO:0000313" key="5">
    <source>
        <dbReference type="Proteomes" id="UP000318509"/>
    </source>
</evidence>
<dbReference type="InterPro" id="IPR006675">
    <property type="entry name" value="HDIG_dom"/>
</dbReference>
<feature type="transmembrane region" description="Helical" evidence="1">
    <location>
        <begin position="80"/>
        <end position="105"/>
    </location>
</feature>
<accession>A0A537JXY5</accession>
<dbReference type="NCBIfam" id="TIGR00277">
    <property type="entry name" value="HDIG"/>
    <property type="match status" value="1"/>
</dbReference>
<dbReference type="Pfam" id="PF13487">
    <property type="entry name" value="HD_5"/>
    <property type="match status" value="1"/>
</dbReference>
<evidence type="ECO:0000259" key="2">
    <source>
        <dbReference type="PROSITE" id="PS50887"/>
    </source>
</evidence>
<dbReference type="InterPro" id="IPR000160">
    <property type="entry name" value="GGDEF_dom"/>
</dbReference>
<keyword evidence="1" id="KW-0812">Transmembrane</keyword>
<dbReference type="InterPro" id="IPR029787">
    <property type="entry name" value="Nucleotide_cyclase"/>
</dbReference>
<comment type="caution">
    <text evidence="4">The sequence shown here is derived from an EMBL/GenBank/DDBJ whole genome shotgun (WGS) entry which is preliminary data.</text>
</comment>
<dbReference type="PROSITE" id="PS51832">
    <property type="entry name" value="HD_GYP"/>
    <property type="match status" value="1"/>
</dbReference>
<keyword evidence="1" id="KW-1133">Transmembrane helix</keyword>
<dbReference type="AlphaFoldDB" id="A0A537JXY5"/>
<dbReference type="PANTHER" id="PTHR45228:SF4">
    <property type="entry name" value="LIPOPROTEIN"/>
    <property type="match status" value="1"/>
</dbReference>
<organism evidence="4 5">
    <name type="scientific">Candidatus Segetimicrobium genomatis</name>
    <dbReference type="NCBI Taxonomy" id="2569760"/>
    <lineage>
        <taxon>Bacteria</taxon>
        <taxon>Bacillati</taxon>
        <taxon>Candidatus Sysuimicrobiota</taxon>
        <taxon>Candidatus Sysuimicrobiia</taxon>
        <taxon>Candidatus Sysuimicrobiales</taxon>
        <taxon>Candidatus Segetimicrobiaceae</taxon>
        <taxon>Candidatus Segetimicrobium</taxon>
    </lineage>
</organism>
<dbReference type="EMBL" id="VBAK01000145">
    <property type="protein sequence ID" value="TMI88122.1"/>
    <property type="molecule type" value="Genomic_DNA"/>
</dbReference>
<evidence type="ECO:0000313" key="4">
    <source>
        <dbReference type="EMBL" id="TMI88122.1"/>
    </source>
</evidence>
<protein>
    <submittedName>
        <fullName evidence="4">Diguanylate cyclase</fullName>
    </submittedName>
</protein>
<dbReference type="NCBIfam" id="TIGR00254">
    <property type="entry name" value="GGDEF"/>
    <property type="match status" value="1"/>
</dbReference>
<dbReference type="InterPro" id="IPR037522">
    <property type="entry name" value="HD_GYP_dom"/>
</dbReference>
<evidence type="ECO:0000259" key="3">
    <source>
        <dbReference type="PROSITE" id="PS51832"/>
    </source>
</evidence>
<dbReference type="Pfam" id="PF00990">
    <property type="entry name" value="GGDEF"/>
    <property type="match status" value="1"/>
</dbReference>